<name>A0AAV3ZZR7_9GAST</name>
<dbReference type="InterPro" id="IPR027902">
    <property type="entry name" value="DUF4487"/>
</dbReference>
<sequence length="824" mass="90369">CTGLFDVCALVTSLDVKLSISLWKCISRLCSQHLPLVRDRLSVCPFVKFLCREISQGYHYLFQLCPQADPDSPSLSQGDDKAFSKTVRILGFQMKVLVALLRDFADYLGECEASILDLLLSLHKSLPPCLSAVRLPEKQESELRTQVVNATVPCLTHLMGNRAFRSVITSKSSDEEPEQAFPRLLLQLMVLDLLPKCDDEAMDMWIKPKASDACSSQQNLLSAIFASVKQCEVEVKLPVMMSGVVAAGQPRRQVSLYEHIVTHICGMAGACPARHFNNMESIFVLHALGEDNLLSILATDCWCFLARYGTAAVCNAQVQSLLGVYRRLRTSNRRSLSRGRLTNRLSHLLSRLVKFMSADHQASLIQIFPPESDPAMWLKLQSQGLTSDLAKDVTSRLVTWALGVLAPSTNEVKASQICLALQHLHGILNLNKTSNGSNRSNGSTSAAALPPLTPPQQAQLLQVSTHLWLTVSNQASNPTPLPSSVREKLLLALMSVSSHLLPHIEVKDLLLLVQTVESVVTAPDSSPAMLLRAAELLSSFGHVKLGSSYLDCQVLECLPHVFYPVLRHSHPMIHQQALVSFSQFASLTQHEDVVPACMKGDQDLVQLVQNYVNQVPHQQVGSNFQLLTYLRSEASKSLTKHVEAEKPTVDEDLGMAGDLIDKKLAQDLGSPGKRQCGKSTRDSDDQDTFTEQPTKRRRPLSEESGDEPPSPKQELHDKSATLDANNVINKHLPSLPAAQPTATASPTAASVLASLTSAAAASQTCASVCEFKHVLNRLKDLSSDLEKACRVPPPQWFVDQALAELSRCKDSISPKTTCWLDSLS</sequence>
<reference evidence="2 3" key="1">
    <citation type="journal article" date="2021" name="Elife">
        <title>Chloroplast acquisition without the gene transfer in kleptoplastic sea slugs, Plakobranchus ocellatus.</title>
        <authorList>
            <person name="Maeda T."/>
            <person name="Takahashi S."/>
            <person name="Yoshida T."/>
            <person name="Shimamura S."/>
            <person name="Takaki Y."/>
            <person name="Nagai Y."/>
            <person name="Toyoda A."/>
            <person name="Suzuki Y."/>
            <person name="Arimoto A."/>
            <person name="Ishii H."/>
            <person name="Satoh N."/>
            <person name="Nishiyama T."/>
            <person name="Hasebe M."/>
            <person name="Maruyama T."/>
            <person name="Minagawa J."/>
            <person name="Obokata J."/>
            <person name="Shigenobu S."/>
        </authorList>
    </citation>
    <scope>NUCLEOTIDE SEQUENCE [LARGE SCALE GENOMIC DNA]</scope>
</reference>
<dbReference type="Pfam" id="PF14868">
    <property type="entry name" value="DUF4487"/>
    <property type="match status" value="1"/>
</dbReference>
<evidence type="ECO:0000256" key="1">
    <source>
        <dbReference type="SAM" id="MobiDB-lite"/>
    </source>
</evidence>
<proteinExistence type="predicted"/>
<gene>
    <name evidence="2" type="ORF">PoB_002718500</name>
</gene>
<feature type="non-terminal residue" evidence="2">
    <location>
        <position position="1"/>
    </location>
</feature>
<dbReference type="InterPro" id="IPR016024">
    <property type="entry name" value="ARM-type_fold"/>
</dbReference>
<accession>A0AAV3ZZR7</accession>
<dbReference type="SUPFAM" id="SSF48371">
    <property type="entry name" value="ARM repeat"/>
    <property type="match status" value="1"/>
</dbReference>
<dbReference type="EMBL" id="BLXT01003136">
    <property type="protein sequence ID" value="GFO00680.1"/>
    <property type="molecule type" value="Genomic_DNA"/>
</dbReference>
<evidence type="ECO:0000313" key="3">
    <source>
        <dbReference type="Proteomes" id="UP000735302"/>
    </source>
</evidence>
<feature type="region of interest" description="Disordered" evidence="1">
    <location>
        <begin position="666"/>
        <end position="716"/>
    </location>
</feature>
<keyword evidence="3" id="KW-1185">Reference proteome</keyword>
<dbReference type="Proteomes" id="UP000735302">
    <property type="component" value="Unassembled WGS sequence"/>
</dbReference>
<dbReference type="AlphaFoldDB" id="A0AAV3ZZR7"/>
<dbReference type="PANTHER" id="PTHR16071:SF2">
    <property type="entry name" value="FIGNL1-INTERACTING REGULATOR OF RECOMBINATION AND MITOSIS"/>
    <property type="match status" value="1"/>
</dbReference>
<comment type="caution">
    <text evidence="2">The sequence shown here is derived from an EMBL/GenBank/DDBJ whole genome shotgun (WGS) entry which is preliminary data.</text>
</comment>
<dbReference type="PANTHER" id="PTHR16071">
    <property type="entry name" value="CHROMOSOME 1 OPEN READING FRAME 112"/>
    <property type="match status" value="1"/>
</dbReference>
<organism evidence="2 3">
    <name type="scientific">Plakobranchus ocellatus</name>
    <dbReference type="NCBI Taxonomy" id="259542"/>
    <lineage>
        <taxon>Eukaryota</taxon>
        <taxon>Metazoa</taxon>
        <taxon>Spiralia</taxon>
        <taxon>Lophotrochozoa</taxon>
        <taxon>Mollusca</taxon>
        <taxon>Gastropoda</taxon>
        <taxon>Heterobranchia</taxon>
        <taxon>Euthyneura</taxon>
        <taxon>Panpulmonata</taxon>
        <taxon>Sacoglossa</taxon>
        <taxon>Placobranchoidea</taxon>
        <taxon>Plakobranchidae</taxon>
        <taxon>Plakobranchus</taxon>
    </lineage>
</organism>
<evidence type="ECO:0000313" key="2">
    <source>
        <dbReference type="EMBL" id="GFO00680.1"/>
    </source>
</evidence>
<protein>
    <submittedName>
        <fullName evidence="2">Uncharacterized protein</fullName>
    </submittedName>
</protein>